<evidence type="ECO:0000256" key="7">
    <source>
        <dbReference type="SAM" id="MobiDB-lite"/>
    </source>
</evidence>
<protein>
    <recommendedName>
        <fullName evidence="6">SURF1-like protein</fullName>
    </recommendedName>
</protein>
<dbReference type="InterPro" id="IPR045214">
    <property type="entry name" value="Surf1/Surf4"/>
</dbReference>
<comment type="similarity">
    <text evidence="2 6">Belongs to the SURF1 family.</text>
</comment>
<dbReference type="InterPro" id="IPR002994">
    <property type="entry name" value="Surf1/Shy1"/>
</dbReference>
<reference evidence="8" key="1">
    <citation type="submission" date="2023-02" db="EMBL/GenBank/DDBJ databases">
        <title>Georgenia sp.10Sc9-8, isolated from a soil sample collected from the Taklamakan desert.</title>
        <authorList>
            <person name="Liu S."/>
        </authorList>
    </citation>
    <scope>NUCLEOTIDE SEQUENCE</scope>
    <source>
        <strain evidence="8">10Sc9-8</strain>
    </source>
</reference>
<keyword evidence="9" id="KW-1185">Reference proteome</keyword>
<evidence type="ECO:0000256" key="1">
    <source>
        <dbReference type="ARBA" id="ARBA00004370"/>
    </source>
</evidence>
<comment type="caution">
    <text evidence="6">Lacks conserved residue(s) required for the propagation of feature annotation.</text>
</comment>
<evidence type="ECO:0000256" key="4">
    <source>
        <dbReference type="ARBA" id="ARBA00022989"/>
    </source>
</evidence>
<dbReference type="EMBL" id="JARACI010001083">
    <property type="protein sequence ID" value="MDD9207312.1"/>
    <property type="molecule type" value="Genomic_DNA"/>
</dbReference>
<proteinExistence type="inferred from homology"/>
<dbReference type="PANTHER" id="PTHR23427">
    <property type="entry name" value="SURFEIT LOCUS PROTEIN"/>
    <property type="match status" value="1"/>
</dbReference>
<dbReference type="CDD" id="cd06662">
    <property type="entry name" value="SURF1"/>
    <property type="match status" value="1"/>
</dbReference>
<dbReference type="Pfam" id="PF02104">
    <property type="entry name" value="SURF1"/>
    <property type="match status" value="1"/>
</dbReference>
<comment type="subcellular location">
    <subcellularLocation>
        <location evidence="6">Cell membrane</location>
        <topology evidence="6">Multi-pass membrane protein</topology>
    </subcellularLocation>
    <subcellularLocation>
        <location evidence="1">Membrane</location>
    </subcellularLocation>
</comment>
<name>A0ABT5TZD7_9MICO</name>
<gene>
    <name evidence="8" type="ORF">PU560_12665</name>
</gene>
<feature type="region of interest" description="Disordered" evidence="7">
    <location>
        <begin position="208"/>
        <end position="227"/>
    </location>
</feature>
<organism evidence="8 9">
    <name type="scientific">Georgenia halotolerans</name>
    <dbReference type="NCBI Taxonomy" id="3028317"/>
    <lineage>
        <taxon>Bacteria</taxon>
        <taxon>Bacillati</taxon>
        <taxon>Actinomycetota</taxon>
        <taxon>Actinomycetes</taxon>
        <taxon>Micrococcales</taxon>
        <taxon>Bogoriellaceae</taxon>
        <taxon>Georgenia</taxon>
    </lineage>
</organism>
<keyword evidence="3 6" id="KW-0812">Transmembrane</keyword>
<evidence type="ECO:0000256" key="5">
    <source>
        <dbReference type="ARBA" id="ARBA00023136"/>
    </source>
</evidence>
<evidence type="ECO:0000256" key="2">
    <source>
        <dbReference type="ARBA" id="ARBA00007165"/>
    </source>
</evidence>
<evidence type="ECO:0000256" key="6">
    <source>
        <dbReference type="RuleBase" id="RU363076"/>
    </source>
</evidence>
<evidence type="ECO:0000256" key="3">
    <source>
        <dbReference type="ARBA" id="ARBA00022692"/>
    </source>
</evidence>
<dbReference type="PROSITE" id="PS50895">
    <property type="entry name" value="SURF1"/>
    <property type="match status" value="1"/>
</dbReference>
<keyword evidence="5 6" id="KW-0472">Membrane</keyword>
<accession>A0ABT5TZD7</accession>
<keyword evidence="4 6" id="KW-1133">Transmembrane helix</keyword>
<keyword evidence="6" id="KW-1003">Cell membrane</keyword>
<feature type="transmembrane region" description="Helical" evidence="6">
    <location>
        <begin position="23"/>
        <end position="42"/>
    </location>
</feature>
<dbReference type="PANTHER" id="PTHR23427:SF2">
    <property type="entry name" value="SURFEIT LOCUS PROTEIN 1"/>
    <property type="match status" value="1"/>
</dbReference>
<evidence type="ECO:0000313" key="8">
    <source>
        <dbReference type="EMBL" id="MDD9207312.1"/>
    </source>
</evidence>
<comment type="caution">
    <text evidence="8">The sequence shown here is derived from an EMBL/GenBank/DDBJ whole genome shotgun (WGS) entry which is preliminary data.</text>
</comment>
<dbReference type="Proteomes" id="UP001165561">
    <property type="component" value="Unassembled WGS sequence"/>
</dbReference>
<feature type="region of interest" description="Disordered" evidence="7">
    <location>
        <begin position="264"/>
        <end position="334"/>
    </location>
</feature>
<evidence type="ECO:0000313" key="9">
    <source>
        <dbReference type="Proteomes" id="UP001165561"/>
    </source>
</evidence>
<sequence>MSPSPGTSTRAPARYGFLATRRWVSLVLFMLLVSAVCVRLGMWQYDRHAERSAEVAQVDAAYDADPVPAEQLLDADAEVTPDLEWLPVELTGRYLDGATVLLRNRSVSGTPAVRVVTPFLAEVDGRSLVVPVDRGWLPAEAGLVADPDVPEAPSGTRSVMARLRGPEQPVGRSAPTGQVYSMDTAQVLDAAADVADVSAAAGSPQLSGYAQLAGQDPDATPAPYPEPDVGLGPHLSYAVQWWLFAVGALVGLVVLVRREAHDLDAAPDGGVGPDGPAHATTEPDAATEPDSGAVPAPGSDGSDGSDGRGRRHRRRRPSAEEEEDAIVDAQLRRR</sequence>